<dbReference type="InterPro" id="IPR038088">
    <property type="entry name" value="DELLA_N_sf"/>
</dbReference>
<dbReference type="SMART" id="SM01129">
    <property type="entry name" value="DELLA"/>
    <property type="match status" value="1"/>
</dbReference>
<protein>
    <recommendedName>
        <fullName evidence="1">Transcriptional factor DELLA N-terminal domain-containing protein</fullName>
    </recommendedName>
</protein>
<organism evidence="2 3">
    <name type="scientific">Coptis chinensis</name>
    <dbReference type="NCBI Taxonomy" id="261450"/>
    <lineage>
        <taxon>Eukaryota</taxon>
        <taxon>Viridiplantae</taxon>
        <taxon>Streptophyta</taxon>
        <taxon>Embryophyta</taxon>
        <taxon>Tracheophyta</taxon>
        <taxon>Spermatophyta</taxon>
        <taxon>Magnoliopsida</taxon>
        <taxon>Ranunculales</taxon>
        <taxon>Ranunculaceae</taxon>
        <taxon>Coptidoideae</taxon>
        <taxon>Coptis</taxon>
    </lineage>
</organism>
<comment type="caution">
    <text evidence="2">The sequence shown here is derived from an EMBL/GenBank/DDBJ whole genome shotgun (WGS) entry which is preliminary data.</text>
</comment>
<feature type="domain" description="Transcriptional factor DELLA N-terminal" evidence="1">
    <location>
        <begin position="8"/>
        <end position="76"/>
    </location>
</feature>
<evidence type="ECO:0000313" key="2">
    <source>
        <dbReference type="EMBL" id="KAF9624683.1"/>
    </source>
</evidence>
<dbReference type="Proteomes" id="UP000631114">
    <property type="component" value="Unassembled WGS sequence"/>
</dbReference>
<reference evidence="2 3" key="1">
    <citation type="submission" date="2020-10" db="EMBL/GenBank/DDBJ databases">
        <title>The Coptis chinensis genome and diversification of protoberbering-type alkaloids.</title>
        <authorList>
            <person name="Wang B."/>
            <person name="Shu S."/>
            <person name="Song C."/>
            <person name="Liu Y."/>
        </authorList>
    </citation>
    <scope>NUCLEOTIDE SEQUENCE [LARGE SCALE GENOMIC DNA]</scope>
    <source>
        <strain evidence="2">HL-2020</strain>
        <tissue evidence="2">Leaf</tissue>
    </source>
</reference>
<keyword evidence="3" id="KW-1185">Reference proteome</keyword>
<evidence type="ECO:0000259" key="1">
    <source>
        <dbReference type="Pfam" id="PF12041"/>
    </source>
</evidence>
<dbReference type="InterPro" id="IPR021914">
    <property type="entry name" value="TF_DELLA_N"/>
</dbReference>
<evidence type="ECO:0000313" key="3">
    <source>
        <dbReference type="Proteomes" id="UP000631114"/>
    </source>
</evidence>
<name>A0A835M9M0_9MAGN</name>
<dbReference type="Pfam" id="PF12041">
    <property type="entry name" value="DELLA"/>
    <property type="match status" value="1"/>
</dbReference>
<dbReference type="OrthoDB" id="1741652at2759"/>
<sequence>MDDERGEDEILAMSGYKVRSKDVAEVAKKLEQVEAMLGLAQEDHSLSHLPSEATVHYNPSDLSSWLESMLREVDNLPHPSKPPPPPQSRLCHVDELKMYGSWSHGCMSFINLLLSNYTTVII</sequence>
<proteinExistence type="predicted"/>
<dbReference type="AlphaFoldDB" id="A0A835M9M0"/>
<dbReference type="EMBL" id="JADFTS010000001">
    <property type="protein sequence ID" value="KAF9624683.1"/>
    <property type="molecule type" value="Genomic_DNA"/>
</dbReference>
<accession>A0A835M9M0</accession>
<dbReference type="Gene3D" id="1.10.10.1290">
    <property type="entry name" value="Transcriptional regulator DELLA, N-terminal domain"/>
    <property type="match status" value="1"/>
</dbReference>
<gene>
    <name evidence="2" type="ORF">IFM89_012976</name>
</gene>